<sequence>MAALLCASAFAHAQATSDGAPGAQLSQPVLPTANELRTSVASTARSEQLEAQAQADRAAQEALLAEDTKTELLGFETVHYGTQEVRLELSKETVLHGKHAGHHAFCRQYVQNYAHEIATSELSNNESSDKTTIVLGKTCVWAHG</sequence>
<protein>
    <submittedName>
        <fullName evidence="1">Uncharacterized protein</fullName>
    </submittedName>
</protein>
<reference evidence="1 2" key="1">
    <citation type="submission" date="2020-08" db="EMBL/GenBank/DDBJ databases">
        <title>Above-ground endophytic microbial communities from plants in different locations in the United States.</title>
        <authorList>
            <person name="Frank C."/>
        </authorList>
    </citation>
    <scope>NUCLEOTIDE SEQUENCE [LARGE SCALE GENOMIC DNA]</scope>
    <source>
        <strain evidence="1 2">WP4_2_2</strain>
    </source>
</reference>
<proteinExistence type="predicted"/>
<keyword evidence="2" id="KW-1185">Reference proteome</keyword>
<accession>A0A7W9U580</accession>
<dbReference type="AlphaFoldDB" id="A0A7W9U580"/>
<dbReference type="RefSeq" id="WP_184123958.1">
    <property type="nucleotide sequence ID" value="NZ_JACHBW010000027.1"/>
</dbReference>
<dbReference type="EMBL" id="JACHBW010000027">
    <property type="protein sequence ID" value="MBB6106506.1"/>
    <property type="molecule type" value="Genomic_DNA"/>
</dbReference>
<evidence type="ECO:0000313" key="1">
    <source>
        <dbReference type="EMBL" id="MBB6106506.1"/>
    </source>
</evidence>
<evidence type="ECO:0000313" key="2">
    <source>
        <dbReference type="Proteomes" id="UP000571554"/>
    </source>
</evidence>
<gene>
    <name evidence="1" type="ORF">F4827_006381</name>
</gene>
<name>A0A7W9U580_9BURK</name>
<dbReference type="Proteomes" id="UP000571554">
    <property type="component" value="Unassembled WGS sequence"/>
</dbReference>
<organism evidence="1 2">
    <name type="scientific">Paraburkholderia bannensis</name>
    <dbReference type="NCBI Taxonomy" id="765414"/>
    <lineage>
        <taxon>Bacteria</taxon>
        <taxon>Pseudomonadati</taxon>
        <taxon>Pseudomonadota</taxon>
        <taxon>Betaproteobacteria</taxon>
        <taxon>Burkholderiales</taxon>
        <taxon>Burkholderiaceae</taxon>
        <taxon>Paraburkholderia</taxon>
    </lineage>
</organism>
<comment type="caution">
    <text evidence="1">The sequence shown here is derived from an EMBL/GenBank/DDBJ whole genome shotgun (WGS) entry which is preliminary data.</text>
</comment>